<sequence>MPKAVTNEPMHHILVLSNDLREGVENFVSTKSLERKRYQKITAAGIPKIKEGDVLYISAHGYNSKDEKSAANEIQTSRLGDMKPDQFHEFLVKSKLPNVLMKLKIFACFSAGLTLADGDTINVNQSFAGQVASLLHKTHDKVTVYGYLDELKLGAVVNGHKSGGTRLNDPTKAGFRAKDRRYEFALDGTIVGPSGPMKLKEQRWQ</sequence>
<proteinExistence type="predicted"/>
<keyword evidence="2" id="KW-1185">Reference proteome</keyword>
<reference evidence="1 2" key="1">
    <citation type="submission" date="2023-07" db="EMBL/GenBank/DDBJ databases">
        <title>Sorghum-associated microbial communities from plants grown in Nebraska, USA.</title>
        <authorList>
            <person name="Schachtman D."/>
        </authorList>
    </citation>
    <scope>NUCLEOTIDE SEQUENCE [LARGE SCALE GENOMIC DNA]</scope>
    <source>
        <strain evidence="1 2">584</strain>
    </source>
</reference>
<gene>
    <name evidence="1" type="ORF">E9232_006009</name>
</gene>
<dbReference type="Proteomes" id="UP001262410">
    <property type="component" value="Unassembled WGS sequence"/>
</dbReference>
<evidence type="ECO:0000313" key="2">
    <source>
        <dbReference type="Proteomes" id="UP001262410"/>
    </source>
</evidence>
<protein>
    <submittedName>
        <fullName evidence="1">Uncharacterized protein</fullName>
    </submittedName>
</protein>
<organism evidence="1 2">
    <name type="scientific">Inquilinus ginsengisoli</name>
    <dbReference type="NCBI Taxonomy" id="363840"/>
    <lineage>
        <taxon>Bacteria</taxon>
        <taxon>Pseudomonadati</taxon>
        <taxon>Pseudomonadota</taxon>
        <taxon>Alphaproteobacteria</taxon>
        <taxon>Rhodospirillales</taxon>
        <taxon>Rhodospirillaceae</taxon>
        <taxon>Inquilinus</taxon>
    </lineage>
</organism>
<dbReference type="EMBL" id="JAVDPW010000012">
    <property type="protein sequence ID" value="MDR6293458.1"/>
    <property type="molecule type" value="Genomic_DNA"/>
</dbReference>
<name>A0ABU1JXX2_9PROT</name>
<accession>A0ABU1JXX2</accession>
<comment type="caution">
    <text evidence="1">The sequence shown here is derived from an EMBL/GenBank/DDBJ whole genome shotgun (WGS) entry which is preliminary data.</text>
</comment>
<evidence type="ECO:0000313" key="1">
    <source>
        <dbReference type="EMBL" id="MDR6293458.1"/>
    </source>
</evidence>
<dbReference type="RefSeq" id="WP_309800443.1">
    <property type="nucleotide sequence ID" value="NZ_JAVDPW010000012.1"/>
</dbReference>